<name>A0A2D2W4Q3_9CAUD</name>
<dbReference type="Proteomes" id="UP000240586">
    <property type="component" value="Segment"/>
</dbReference>
<evidence type="ECO:0000313" key="2">
    <source>
        <dbReference type="EMBL" id="ATS93168.1"/>
    </source>
</evidence>
<evidence type="ECO:0000256" key="1">
    <source>
        <dbReference type="SAM" id="MobiDB-lite"/>
    </source>
</evidence>
<organism evidence="2 3">
    <name type="scientific">Gordonia phage Patio</name>
    <dbReference type="NCBI Taxonomy" id="2041515"/>
    <lineage>
        <taxon>Viruses</taxon>
        <taxon>Duplodnaviria</taxon>
        <taxon>Heunggongvirae</taxon>
        <taxon>Uroviricota</taxon>
        <taxon>Caudoviricetes</taxon>
        <taxon>Zierdtviridae</taxon>
        <taxon>Emilbogenvirinae</taxon>
        <taxon>Skysandvirus</taxon>
        <taxon>Skysandvirus patio</taxon>
    </lineage>
</organism>
<sequence length="189" mass="20848">MRTPNRTGADFITRTAELIGLDAEEYRTAKALQAVFGRDSHAVDYMAAVTSMARGYVDALCWTQRAYDLGDTDDNVTLSDLGYGYDDVAPGTRGRIIGELMALITAHPLAVRMYGAARKYDTSDGDVWSHFGHDYLLTRDGHGAGFWDRGLGDLGDYLTAIAKTMGEHDELGRDFDDPDNRLTDGRAER</sequence>
<keyword evidence="3" id="KW-1185">Reference proteome</keyword>
<protein>
    <submittedName>
        <fullName evidence="2">Uncharacterized protein</fullName>
    </submittedName>
</protein>
<gene>
    <name evidence="2" type="ORF">SEA_PATIO_87</name>
</gene>
<accession>A0A2D2W4Q3</accession>
<reference evidence="2 3" key="1">
    <citation type="submission" date="2017-09" db="EMBL/GenBank/DDBJ databases">
        <authorList>
            <person name="Choi Z."/>
            <person name="Grubb S."/>
            <person name="Kuchan S."/>
            <person name="Pennathur K."/>
            <person name="Roskowski K."/>
            <person name="Garlena R.A."/>
            <person name="Russell D.A."/>
            <person name="Pope W.H."/>
            <person name="Jacobs-Sera D."/>
            <person name="Hatfull G.F."/>
        </authorList>
    </citation>
    <scope>NUCLEOTIDE SEQUENCE [LARGE SCALE GENOMIC DNA]</scope>
</reference>
<evidence type="ECO:0000313" key="3">
    <source>
        <dbReference type="Proteomes" id="UP000240586"/>
    </source>
</evidence>
<proteinExistence type="predicted"/>
<feature type="region of interest" description="Disordered" evidence="1">
    <location>
        <begin position="169"/>
        <end position="189"/>
    </location>
</feature>
<dbReference type="EMBL" id="MF919542">
    <property type="protein sequence ID" value="ATS93168.1"/>
    <property type="molecule type" value="Genomic_DNA"/>
</dbReference>